<name>A0A1M7HU45_RUMFL</name>
<evidence type="ECO:0000313" key="1">
    <source>
        <dbReference type="EMBL" id="SHM32062.1"/>
    </source>
</evidence>
<reference evidence="1 2" key="1">
    <citation type="submission" date="2016-11" db="EMBL/GenBank/DDBJ databases">
        <authorList>
            <person name="Jaros S."/>
            <person name="Januszkiewicz K."/>
            <person name="Wedrychowicz H."/>
        </authorList>
    </citation>
    <scope>NUCLEOTIDE SEQUENCE [LARGE SCALE GENOMIC DNA]</scope>
    <source>
        <strain evidence="1 2">Y1</strain>
    </source>
</reference>
<dbReference type="Proteomes" id="UP000184394">
    <property type="component" value="Unassembled WGS sequence"/>
</dbReference>
<organism evidence="1 2">
    <name type="scientific">Ruminococcus flavefaciens</name>
    <dbReference type="NCBI Taxonomy" id="1265"/>
    <lineage>
        <taxon>Bacteria</taxon>
        <taxon>Bacillati</taxon>
        <taxon>Bacillota</taxon>
        <taxon>Clostridia</taxon>
        <taxon>Eubacteriales</taxon>
        <taxon>Oscillospiraceae</taxon>
        <taxon>Ruminococcus</taxon>
    </lineage>
</organism>
<proteinExistence type="predicted"/>
<dbReference type="InterPro" id="IPR002052">
    <property type="entry name" value="DNA_methylase_N6_adenine_CS"/>
</dbReference>
<evidence type="ECO:0000313" key="2">
    <source>
        <dbReference type="Proteomes" id="UP000184394"/>
    </source>
</evidence>
<gene>
    <name evidence="1" type="ORF">SAMN04487860_103100</name>
</gene>
<sequence>MRWAVAGNERCDTMAINIGYLTANRTSAGDEVYTPYYAVEPLLEFLPKDKVIWCPFDEVWSAYYNCLTEKGYKVVRSSLSEGRDFFKYEPDNWDILVSNPPFSKKDEVLKRAFSFEKPFALLLPVNSIQGKKRYKIFRNQIQLLAFDARVDYHTRKNMECTTKGNHFGSAYFCRDLLPTKLELRQLNKYDRPLQPPAGGDEKWE</sequence>
<dbReference type="GO" id="GO:0032259">
    <property type="term" value="P:methylation"/>
    <property type="evidence" value="ECO:0007669"/>
    <property type="project" value="InterPro"/>
</dbReference>
<dbReference type="AlphaFoldDB" id="A0A1M7HU45"/>
<evidence type="ECO:0008006" key="3">
    <source>
        <dbReference type="Google" id="ProtNLM"/>
    </source>
</evidence>
<dbReference type="EMBL" id="FRCT01000003">
    <property type="protein sequence ID" value="SHM32062.1"/>
    <property type="molecule type" value="Genomic_DNA"/>
</dbReference>
<dbReference type="GO" id="GO:0008168">
    <property type="term" value="F:methyltransferase activity"/>
    <property type="evidence" value="ECO:0007669"/>
    <property type="project" value="InterPro"/>
</dbReference>
<accession>A0A1M7HU45</accession>
<protein>
    <recommendedName>
        <fullName evidence="3">tRNA (Adenine-N(6)-)-methyltransferase</fullName>
    </recommendedName>
</protein>
<dbReference type="PROSITE" id="PS00092">
    <property type="entry name" value="N6_MTASE"/>
    <property type="match status" value="1"/>
</dbReference>
<dbReference type="GO" id="GO:0003676">
    <property type="term" value="F:nucleic acid binding"/>
    <property type="evidence" value="ECO:0007669"/>
    <property type="project" value="InterPro"/>
</dbReference>